<evidence type="ECO:0000256" key="6">
    <source>
        <dbReference type="SAM" id="Phobius"/>
    </source>
</evidence>
<dbReference type="Proteomes" id="UP000309566">
    <property type="component" value="Unassembled WGS sequence"/>
</dbReference>
<dbReference type="CDD" id="cd00082">
    <property type="entry name" value="HisKA"/>
    <property type="match status" value="1"/>
</dbReference>
<keyword evidence="5" id="KW-0175">Coiled coil</keyword>
<evidence type="ECO:0000313" key="10">
    <source>
        <dbReference type="Proteomes" id="UP000309566"/>
    </source>
</evidence>
<dbReference type="InterPro" id="IPR005467">
    <property type="entry name" value="His_kinase_dom"/>
</dbReference>
<feature type="transmembrane region" description="Helical" evidence="6">
    <location>
        <begin position="241"/>
        <end position="262"/>
    </location>
</feature>
<comment type="catalytic activity">
    <reaction evidence="1">
        <text>ATP + protein L-histidine = ADP + protein N-phospho-L-histidine.</text>
        <dbReference type="EC" id="2.7.13.3"/>
    </reaction>
</comment>
<dbReference type="PROSITE" id="PS50110">
    <property type="entry name" value="RESPONSE_REGULATORY"/>
    <property type="match status" value="1"/>
</dbReference>
<organism evidence="9 10">
    <name type="scientific">Bacteroides caecimuris</name>
    <dbReference type="NCBI Taxonomy" id="1796613"/>
    <lineage>
        <taxon>Bacteria</taxon>
        <taxon>Pseudomonadati</taxon>
        <taxon>Bacteroidota</taxon>
        <taxon>Bacteroidia</taxon>
        <taxon>Bacteroidales</taxon>
        <taxon>Bacteroidaceae</taxon>
        <taxon>Bacteroides</taxon>
    </lineage>
</organism>
<dbReference type="Gene3D" id="3.30.565.10">
    <property type="entry name" value="Histidine kinase-like ATPase, C-terminal domain"/>
    <property type="match status" value="1"/>
</dbReference>
<dbReference type="InterPro" id="IPR001789">
    <property type="entry name" value="Sig_transdc_resp-reg_receiver"/>
</dbReference>
<dbReference type="InterPro" id="IPR011006">
    <property type="entry name" value="CheY-like_superfamily"/>
</dbReference>
<dbReference type="SMART" id="SM00448">
    <property type="entry name" value="REC"/>
    <property type="match status" value="1"/>
</dbReference>
<evidence type="ECO:0000256" key="3">
    <source>
        <dbReference type="ARBA" id="ARBA00022553"/>
    </source>
</evidence>
<keyword evidence="6" id="KW-1133">Transmembrane helix</keyword>
<dbReference type="PANTHER" id="PTHR43547:SF2">
    <property type="entry name" value="HYBRID SIGNAL TRANSDUCTION HISTIDINE KINASE C"/>
    <property type="match status" value="1"/>
</dbReference>
<dbReference type="Gene3D" id="3.40.50.2300">
    <property type="match status" value="1"/>
</dbReference>
<dbReference type="InterPro" id="IPR036097">
    <property type="entry name" value="HisK_dim/P_sf"/>
</dbReference>
<dbReference type="SUPFAM" id="SSF55874">
    <property type="entry name" value="ATPase domain of HSP90 chaperone/DNA topoisomerase II/histidine kinase"/>
    <property type="match status" value="1"/>
</dbReference>
<keyword evidence="3 4" id="KW-0597">Phosphoprotein</keyword>
<dbReference type="PROSITE" id="PS50109">
    <property type="entry name" value="HIS_KIN"/>
    <property type="match status" value="1"/>
</dbReference>
<dbReference type="InterPro" id="IPR036890">
    <property type="entry name" value="HATPase_C_sf"/>
</dbReference>
<dbReference type="EC" id="2.7.13.3" evidence="2"/>
<accession>A0A4S2CU58</accession>
<evidence type="ECO:0000259" key="8">
    <source>
        <dbReference type="PROSITE" id="PS50110"/>
    </source>
</evidence>
<dbReference type="AlphaFoldDB" id="A0A4S2CU58"/>
<feature type="domain" description="Histidine kinase" evidence="7">
    <location>
        <begin position="303"/>
        <end position="515"/>
    </location>
</feature>
<dbReference type="InterPro" id="IPR004358">
    <property type="entry name" value="Sig_transdc_His_kin-like_C"/>
</dbReference>
<evidence type="ECO:0000259" key="7">
    <source>
        <dbReference type="PROSITE" id="PS50109"/>
    </source>
</evidence>
<dbReference type="EMBL" id="SRYX01000054">
    <property type="protein sequence ID" value="TGY31503.1"/>
    <property type="molecule type" value="Genomic_DNA"/>
</dbReference>
<dbReference type="SMART" id="SM00387">
    <property type="entry name" value="HATPase_c"/>
    <property type="match status" value="1"/>
</dbReference>
<dbReference type="GO" id="GO:0000155">
    <property type="term" value="F:phosphorelay sensor kinase activity"/>
    <property type="evidence" value="ECO:0007669"/>
    <property type="project" value="InterPro"/>
</dbReference>
<dbReference type="Pfam" id="PF00512">
    <property type="entry name" value="HisKA"/>
    <property type="match status" value="1"/>
</dbReference>
<evidence type="ECO:0000256" key="2">
    <source>
        <dbReference type="ARBA" id="ARBA00012438"/>
    </source>
</evidence>
<keyword evidence="6" id="KW-0812">Transmembrane</keyword>
<name>A0A4S2CU58_9BACE</name>
<dbReference type="RefSeq" id="WP_136000018.1">
    <property type="nucleotide sequence ID" value="NZ_SRYX01000054.1"/>
</dbReference>
<comment type="caution">
    <text evidence="9">The sequence shown here is derived from an EMBL/GenBank/DDBJ whole genome shotgun (WGS) entry which is preliminary data.</text>
</comment>
<protein>
    <recommendedName>
        <fullName evidence="2">histidine kinase</fullName>
        <ecNumber evidence="2">2.7.13.3</ecNumber>
    </recommendedName>
</protein>
<dbReference type="CDD" id="cd17584">
    <property type="entry name" value="REC_typeB_ARR-like"/>
    <property type="match status" value="1"/>
</dbReference>
<dbReference type="PROSITE" id="PS51257">
    <property type="entry name" value="PROKAR_LIPOPROTEIN"/>
    <property type="match status" value="1"/>
</dbReference>
<feature type="transmembrane region" description="Helical" evidence="6">
    <location>
        <begin position="7"/>
        <end position="27"/>
    </location>
</feature>
<dbReference type="SUPFAM" id="SSF47384">
    <property type="entry name" value="Homodimeric domain of signal transducing histidine kinase"/>
    <property type="match status" value="1"/>
</dbReference>
<dbReference type="SMART" id="SM00388">
    <property type="entry name" value="HisKA"/>
    <property type="match status" value="1"/>
</dbReference>
<feature type="coiled-coil region" evidence="5">
    <location>
        <begin position="190"/>
        <end position="217"/>
    </location>
</feature>
<sequence>MKYIQKIILHGYVLITLLIGCIAYTWYNEWQEVEALESDNHKIDEFRKDINNIHIQLIEFSLLGETILEWNDEDLEHYHVQRMAIDSMLCRFKAIYLAERIDSVRHLLEDKERQICQIVQVLKQQQAINDKITSQVPIIVQKSVQEQPQKSKRKGFLGIFSKKEETKPTVTTTMLRSLNRNMIAEQRAQSRRLSEHADSLAARNAELNRQLQGLVVQIDEKVQANLQKREAEIATMRDSSFIQIGGLTGFVVLLLVISYIIIHRNITRIKRYKIETADLIKQQKRSIKQNEELIASRKKAVHTITHELRTPLTAITGYARLMRKDCNTDKTGMYIQNIQQSSDRMREMLNTLLSFFRLDNGKEQPNFSPYRISAITHILETEFTPIAMNKGLALTITNQTDTIVLTDKERILQIGNNLLSNAIKFTENGGVSLTTDYNNGVLKLIVEDTGTGMTEEEQQRVFIAFERLANAAAKDGFGLGLSIVQRIVSMLGGTIRLESDKGKGSRFTVEIPMQTAGELPERINQTRIHHDRTFHDVIAIDNDEVLLLMLKEMYAQEGTHCDTCTDAAELMEMIRRKEYSLLLTDLNMPEINGFELLELLRTSNVGNSKTIPVVVITASGSCSKVELIGRGFAGCLLKPFSISELMEVSGKCAMKGKLNEKPDFTSLLSYGNEAVMLDKLITETEKEMQAIREAGLKKDLQELDTLTHHLRSSWEILRADQPLRELYKLLHCDGTPDDKTIGNAVKAVLDKGSEIIRLAKEESHYVCIRLADGALNGGCLPPCR</sequence>
<dbReference type="SUPFAM" id="SSF47226">
    <property type="entry name" value="Histidine-containing phosphotransfer domain, HPT domain"/>
    <property type="match status" value="1"/>
</dbReference>
<reference evidence="9 10" key="1">
    <citation type="submission" date="2019-04" db="EMBL/GenBank/DDBJ databases">
        <title>Microbes associate with the intestines of laboratory mice.</title>
        <authorList>
            <person name="Navarre W."/>
            <person name="Wong E."/>
            <person name="Huang K."/>
            <person name="Tropini C."/>
            <person name="Ng K."/>
            <person name="Yu B."/>
        </authorList>
    </citation>
    <scope>NUCLEOTIDE SEQUENCE [LARGE SCALE GENOMIC DNA]</scope>
    <source>
        <strain evidence="9 10">NM63_1-25</strain>
    </source>
</reference>
<dbReference type="SUPFAM" id="SSF52172">
    <property type="entry name" value="CheY-like"/>
    <property type="match status" value="1"/>
</dbReference>
<dbReference type="Pfam" id="PF00072">
    <property type="entry name" value="Response_reg"/>
    <property type="match status" value="1"/>
</dbReference>
<evidence type="ECO:0000256" key="4">
    <source>
        <dbReference type="PROSITE-ProRule" id="PRU00169"/>
    </source>
</evidence>
<evidence type="ECO:0000256" key="1">
    <source>
        <dbReference type="ARBA" id="ARBA00000085"/>
    </source>
</evidence>
<dbReference type="PANTHER" id="PTHR43547">
    <property type="entry name" value="TWO-COMPONENT HISTIDINE KINASE"/>
    <property type="match status" value="1"/>
</dbReference>
<dbReference type="InterPro" id="IPR036641">
    <property type="entry name" value="HPT_dom_sf"/>
</dbReference>
<feature type="modified residue" description="4-aspartylphosphate" evidence="4">
    <location>
        <position position="585"/>
    </location>
</feature>
<dbReference type="Gene3D" id="1.10.287.130">
    <property type="match status" value="1"/>
</dbReference>
<dbReference type="InterPro" id="IPR003594">
    <property type="entry name" value="HATPase_dom"/>
</dbReference>
<dbReference type="PRINTS" id="PR00344">
    <property type="entry name" value="BCTRLSENSOR"/>
</dbReference>
<evidence type="ECO:0000313" key="9">
    <source>
        <dbReference type="EMBL" id="TGY31503.1"/>
    </source>
</evidence>
<proteinExistence type="predicted"/>
<feature type="domain" description="Response regulatory" evidence="8">
    <location>
        <begin position="536"/>
        <end position="653"/>
    </location>
</feature>
<evidence type="ECO:0000256" key="5">
    <source>
        <dbReference type="SAM" id="Coils"/>
    </source>
</evidence>
<gene>
    <name evidence="9" type="ORF">E5353_13175</name>
</gene>
<dbReference type="Pfam" id="PF02518">
    <property type="entry name" value="HATPase_c"/>
    <property type="match status" value="1"/>
</dbReference>
<dbReference type="InterPro" id="IPR003661">
    <property type="entry name" value="HisK_dim/P_dom"/>
</dbReference>
<keyword evidence="6" id="KW-0472">Membrane</keyword>